<dbReference type="Pfam" id="PF13443">
    <property type="entry name" value="HTH_26"/>
    <property type="match status" value="1"/>
</dbReference>
<dbReference type="SMART" id="SM00530">
    <property type="entry name" value="HTH_XRE"/>
    <property type="match status" value="1"/>
</dbReference>
<proteinExistence type="predicted"/>
<dbReference type="Gene3D" id="1.10.260.40">
    <property type="entry name" value="lambda repressor-like DNA-binding domains"/>
    <property type="match status" value="1"/>
</dbReference>
<dbReference type="EMBL" id="AP023322">
    <property type="protein sequence ID" value="BCI64890.1"/>
    <property type="molecule type" value="Genomic_DNA"/>
</dbReference>
<evidence type="ECO:0000259" key="1">
    <source>
        <dbReference type="PROSITE" id="PS50943"/>
    </source>
</evidence>
<dbReference type="PROSITE" id="PS50943">
    <property type="entry name" value="HTH_CROC1"/>
    <property type="match status" value="1"/>
</dbReference>
<dbReference type="CDD" id="cd00093">
    <property type="entry name" value="HTH_XRE"/>
    <property type="match status" value="1"/>
</dbReference>
<feature type="domain" description="HTH cro/C1-type" evidence="1">
    <location>
        <begin position="32"/>
        <end position="84"/>
    </location>
</feature>
<name>A0A7G1HYW7_9BACT</name>
<accession>A0A7G1HYW7</accession>
<protein>
    <recommendedName>
        <fullName evidence="1">HTH cro/C1-type domain-containing protein</fullName>
    </recommendedName>
</protein>
<reference evidence="3" key="1">
    <citation type="submission" date="2020-07" db="EMBL/GenBank/DDBJ databases">
        <title>Complete genome sequencing of Coprobacter sp. strain 2CBH44.</title>
        <authorList>
            <person name="Sakamoto M."/>
            <person name="Murakami T."/>
            <person name="Mori H."/>
        </authorList>
    </citation>
    <scope>NUCLEOTIDE SEQUENCE [LARGE SCALE GENOMIC DNA]</scope>
    <source>
        <strain evidence="3">2CBH44</strain>
    </source>
</reference>
<dbReference type="InterPro" id="IPR010982">
    <property type="entry name" value="Lambda_DNA-bd_dom_sf"/>
</dbReference>
<dbReference type="Proteomes" id="UP000594042">
    <property type="component" value="Chromosome"/>
</dbReference>
<sequence>MIIFVFTLNYILSIQTTFLYLQKKLKYMSIDIDTLLKEKKLSKTDIAKRMGLSRESLYRILSGNPTLDNINKLADAIGCPVAELFEQPNKDNLTLTCPHCGKPINIKVE</sequence>
<evidence type="ECO:0000313" key="3">
    <source>
        <dbReference type="Proteomes" id="UP000594042"/>
    </source>
</evidence>
<dbReference type="SUPFAM" id="SSF47413">
    <property type="entry name" value="lambda repressor-like DNA-binding domains"/>
    <property type="match status" value="1"/>
</dbReference>
<dbReference type="InterPro" id="IPR001387">
    <property type="entry name" value="Cro/C1-type_HTH"/>
</dbReference>
<keyword evidence="3" id="KW-1185">Reference proteome</keyword>
<evidence type="ECO:0000313" key="2">
    <source>
        <dbReference type="EMBL" id="BCI64890.1"/>
    </source>
</evidence>
<dbReference type="KEGG" id="copr:Cop2CBH44_32430"/>
<gene>
    <name evidence="2" type="ORF">Cop2CBH44_32430</name>
</gene>
<organism evidence="2 3">
    <name type="scientific">Coprobacter secundus subsp. similis</name>
    <dbReference type="NCBI Taxonomy" id="2751153"/>
    <lineage>
        <taxon>Bacteria</taxon>
        <taxon>Pseudomonadati</taxon>
        <taxon>Bacteroidota</taxon>
        <taxon>Bacteroidia</taxon>
        <taxon>Bacteroidales</taxon>
        <taxon>Barnesiellaceae</taxon>
        <taxon>Coprobacter</taxon>
    </lineage>
</organism>
<dbReference type="AlphaFoldDB" id="A0A7G1HYW7"/>
<dbReference type="GO" id="GO:0003677">
    <property type="term" value="F:DNA binding"/>
    <property type="evidence" value="ECO:0007669"/>
    <property type="project" value="InterPro"/>
</dbReference>